<dbReference type="STRING" id="335543.Sfum_1395"/>
<dbReference type="InterPro" id="IPR001753">
    <property type="entry name" value="Enoyl-CoA_hydra/iso"/>
</dbReference>
<dbReference type="SUPFAM" id="SSF52096">
    <property type="entry name" value="ClpP/crotonase"/>
    <property type="match status" value="1"/>
</dbReference>
<dbReference type="AlphaFoldDB" id="A0LI34"/>
<dbReference type="EC" id="4.2.1.17" evidence="3"/>
<dbReference type="OrthoDB" id="5365311at2"/>
<evidence type="ECO:0000313" key="3">
    <source>
        <dbReference type="EMBL" id="ABK17086.1"/>
    </source>
</evidence>
<dbReference type="PANTHER" id="PTHR11941:SF133">
    <property type="entry name" value="1,2-EPOXYPHENYLACETYL-COA ISOMERASE"/>
    <property type="match status" value="1"/>
</dbReference>
<name>A0LI34_SYNFM</name>
<organism evidence="3 4">
    <name type="scientific">Syntrophobacter fumaroxidans (strain DSM 10017 / MPOB)</name>
    <dbReference type="NCBI Taxonomy" id="335543"/>
    <lineage>
        <taxon>Bacteria</taxon>
        <taxon>Pseudomonadati</taxon>
        <taxon>Thermodesulfobacteriota</taxon>
        <taxon>Syntrophobacteria</taxon>
        <taxon>Syntrophobacterales</taxon>
        <taxon>Syntrophobacteraceae</taxon>
        <taxon>Syntrophobacter</taxon>
    </lineage>
</organism>
<dbReference type="eggNOG" id="COG1024">
    <property type="taxonomic scope" value="Bacteria"/>
</dbReference>
<dbReference type="InterPro" id="IPR018376">
    <property type="entry name" value="Enoyl-CoA_hyd/isom_CS"/>
</dbReference>
<comment type="similarity">
    <text evidence="1 2">Belongs to the enoyl-CoA hydratase/isomerase family.</text>
</comment>
<evidence type="ECO:0000256" key="1">
    <source>
        <dbReference type="ARBA" id="ARBA00005254"/>
    </source>
</evidence>
<dbReference type="CDD" id="cd06558">
    <property type="entry name" value="crotonase-like"/>
    <property type="match status" value="1"/>
</dbReference>
<dbReference type="InterPro" id="IPR029045">
    <property type="entry name" value="ClpP/crotonase-like_dom_sf"/>
</dbReference>
<dbReference type="KEGG" id="sfu:Sfum_1395"/>
<evidence type="ECO:0000256" key="2">
    <source>
        <dbReference type="RuleBase" id="RU003707"/>
    </source>
</evidence>
<dbReference type="Gene3D" id="3.90.226.10">
    <property type="entry name" value="2-enoyl-CoA Hydratase, Chain A, domain 1"/>
    <property type="match status" value="1"/>
</dbReference>
<dbReference type="InParanoid" id="A0LI34"/>
<dbReference type="GO" id="GO:0004300">
    <property type="term" value="F:enoyl-CoA hydratase activity"/>
    <property type="evidence" value="ECO:0007669"/>
    <property type="project" value="UniProtKB-EC"/>
</dbReference>
<keyword evidence="4" id="KW-1185">Reference proteome</keyword>
<dbReference type="HOGENOM" id="CLU_009834_7_2_7"/>
<protein>
    <submittedName>
        <fullName evidence="3">Enoyl-CoA hydratase</fullName>
        <ecNumber evidence="3">4.2.1.17</ecNumber>
    </submittedName>
</protein>
<reference evidence="3 4" key="1">
    <citation type="submission" date="2006-10" db="EMBL/GenBank/DDBJ databases">
        <title>Complete sequence of Syntrophobacter fumaroxidans MPOB.</title>
        <authorList>
            <consortium name="US DOE Joint Genome Institute"/>
            <person name="Copeland A."/>
            <person name="Lucas S."/>
            <person name="Lapidus A."/>
            <person name="Barry K."/>
            <person name="Detter J.C."/>
            <person name="Glavina del Rio T."/>
            <person name="Hammon N."/>
            <person name="Israni S."/>
            <person name="Pitluck S."/>
            <person name="Goltsman E.G."/>
            <person name="Martinez M."/>
            <person name="Schmutz J."/>
            <person name="Larimer F."/>
            <person name="Land M."/>
            <person name="Hauser L."/>
            <person name="Kyrpides N."/>
            <person name="Kim E."/>
            <person name="Boone D.R."/>
            <person name="Brockman F."/>
            <person name="Culley D."/>
            <person name="Ferry J."/>
            <person name="Gunsalus R."/>
            <person name="McInerney M.J."/>
            <person name="Morrison M."/>
            <person name="Plugge C."/>
            <person name="Rohlin L."/>
            <person name="Scholten J."/>
            <person name="Sieber J."/>
            <person name="Stams A.J.M."/>
            <person name="Worm P."/>
            <person name="Henstra A.M."/>
            <person name="Richardson P."/>
        </authorList>
    </citation>
    <scope>NUCLEOTIDE SEQUENCE [LARGE SCALE GENOMIC DNA]</scope>
    <source>
        <strain evidence="4">DSM 10017 / MPOB</strain>
    </source>
</reference>
<accession>A0LI34</accession>
<dbReference type="RefSeq" id="WP_011698257.1">
    <property type="nucleotide sequence ID" value="NC_008554.1"/>
</dbReference>
<proteinExistence type="inferred from homology"/>
<dbReference type="GO" id="GO:0006635">
    <property type="term" value="P:fatty acid beta-oxidation"/>
    <property type="evidence" value="ECO:0007669"/>
    <property type="project" value="TreeGrafter"/>
</dbReference>
<evidence type="ECO:0000313" key="4">
    <source>
        <dbReference type="Proteomes" id="UP000001784"/>
    </source>
</evidence>
<dbReference type="EMBL" id="CP000478">
    <property type="protein sequence ID" value="ABK17086.1"/>
    <property type="molecule type" value="Genomic_DNA"/>
</dbReference>
<dbReference type="FunCoup" id="A0LI34">
    <property type="interactions" value="121"/>
</dbReference>
<dbReference type="Pfam" id="PF00378">
    <property type="entry name" value="ECH_1"/>
    <property type="match status" value="1"/>
</dbReference>
<dbReference type="Proteomes" id="UP000001784">
    <property type="component" value="Chromosome"/>
</dbReference>
<dbReference type="PANTHER" id="PTHR11941">
    <property type="entry name" value="ENOYL-COA HYDRATASE-RELATED"/>
    <property type="match status" value="1"/>
</dbReference>
<gene>
    <name evidence="3" type="ordered locus">Sfum_1395</name>
</gene>
<sequence length="261" mass="27784">MSEVVKVAMDGEVACLLLNRPDAFNAINPELVEALAERLISLASDDNVRGVVVSGEGKAFCAGGDLKRTLSAPQGPGAIFHMLVSHFHQAVLQIRRMSKPVIAAVNGVAAGGGFSLALACDFRVMAESAVLVQAYTSSGLCPDGGGTFTLPRMVGFARALEILAFDKPITAERALAWGLATRVVADGTALEEAVGMARELARRSLHSFGWAKRLITDSYSNPFEAHLEMERTGLVSCVEHPDGREGLRAFTEKRKPVFTSG</sequence>
<keyword evidence="3" id="KW-0456">Lyase</keyword>
<dbReference type="PROSITE" id="PS00166">
    <property type="entry name" value="ENOYL_COA_HYDRATASE"/>
    <property type="match status" value="1"/>
</dbReference>